<evidence type="ECO:0000313" key="3">
    <source>
        <dbReference type="Proteomes" id="UP001283361"/>
    </source>
</evidence>
<dbReference type="EMBL" id="JAWDGP010001203">
    <property type="protein sequence ID" value="KAK3793632.1"/>
    <property type="molecule type" value="Genomic_DNA"/>
</dbReference>
<reference evidence="2" key="1">
    <citation type="journal article" date="2023" name="G3 (Bethesda)">
        <title>A reference genome for the long-term kleptoplast-retaining sea slug Elysia crispata morphotype clarki.</title>
        <authorList>
            <person name="Eastman K.E."/>
            <person name="Pendleton A.L."/>
            <person name="Shaikh M.A."/>
            <person name="Suttiyut T."/>
            <person name="Ogas R."/>
            <person name="Tomko P."/>
            <person name="Gavelis G."/>
            <person name="Widhalm J.R."/>
            <person name="Wisecaver J.H."/>
        </authorList>
    </citation>
    <scope>NUCLEOTIDE SEQUENCE</scope>
    <source>
        <strain evidence="2">ECLA1</strain>
    </source>
</reference>
<comment type="caution">
    <text evidence="2">The sequence shown here is derived from an EMBL/GenBank/DDBJ whole genome shotgun (WGS) entry which is preliminary data.</text>
</comment>
<feature type="region of interest" description="Disordered" evidence="1">
    <location>
        <begin position="1"/>
        <end position="22"/>
    </location>
</feature>
<gene>
    <name evidence="2" type="ORF">RRG08_019235</name>
</gene>
<dbReference type="AlphaFoldDB" id="A0AAE1AVF1"/>
<evidence type="ECO:0000256" key="1">
    <source>
        <dbReference type="SAM" id="MobiDB-lite"/>
    </source>
</evidence>
<proteinExistence type="predicted"/>
<sequence length="122" mass="13413">MQASRVRKGTREQTRSQQSKKYCRTPTHWLDTESGSDVTSEGFKRSIAALASALWLPFIFTGERSLVKVENLPLSCSSVALDPVCGSHTSCHVITDYVALVRATIIAEASETMPDLELTLEP</sequence>
<name>A0AAE1AVF1_9GAST</name>
<protein>
    <submittedName>
        <fullName evidence="2">Uncharacterized protein</fullName>
    </submittedName>
</protein>
<evidence type="ECO:0000313" key="2">
    <source>
        <dbReference type="EMBL" id="KAK3793632.1"/>
    </source>
</evidence>
<organism evidence="2 3">
    <name type="scientific">Elysia crispata</name>
    <name type="common">lettuce slug</name>
    <dbReference type="NCBI Taxonomy" id="231223"/>
    <lineage>
        <taxon>Eukaryota</taxon>
        <taxon>Metazoa</taxon>
        <taxon>Spiralia</taxon>
        <taxon>Lophotrochozoa</taxon>
        <taxon>Mollusca</taxon>
        <taxon>Gastropoda</taxon>
        <taxon>Heterobranchia</taxon>
        <taxon>Euthyneura</taxon>
        <taxon>Panpulmonata</taxon>
        <taxon>Sacoglossa</taxon>
        <taxon>Placobranchoidea</taxon>
        <taxon>Plakobranchidae</taxon>
        <taxon>Elysia</taxon>
    </lineage>
</organism>
<accession>A0AAE1AVF1</accession>
<dbReference type="Proteomes" id="UP001283361">
    <property type="component" value="Unassembled WGS sequence"/>
</dbReference>
<keyword evidence="3" id="KW-1185">Reference proteome</keyword>